<evidence type="ECO:0000313" key="8">
    <source>
        <dbReference type="Proteomes" id="UP000247099"/>
    </source>
</evidence>
<dbReference type="AlphaFoldDB" id="A0A317ZE53"/>
<evidence type="ECO:0000313" key="7">
    <source>
        <dbReference type="EMBL" id="PXA03450.1"/>
    </source>
</evidence>
<evidence type="ECO:0000256" key="5">
    <source>
        <dbReference type="ARBA" id="ARBA00023136"/>
    </source>
</evidence>
<keyword evidence="3 6" id="KW-0812">Transmembrane</keyword>
<feature type="transmembrane region" description="Helical" evidence="6">
    <location>
        <begin position="132"/>
        <end position="155"/>
    </location>
</feature>
<dbReference type="PANTHER" id="PTHR10057">
    <property type="entry name" value="PERIPHERAL-TYPE BENZODIAZEPINE RECEPTOR"/>
    <property type="match status" value="1"/>
</dbReference>
<dbReference type="InParanoid" id="A0A317ZE53"/>
<comment type="caution">
    <text evidence="7">The sequence shown here is derived from an EMBL/GenBank/DDBJ whole genome shotgun (WGS) entry which is preliminary data.</text>
</comment>
<dbReference type="GO" id="GO:0033013">
    <property type="term" value="P:tetrapyrrole metabolic process"/>
    <property type="evidence" value="ECO:0007669"/>
    <property type="project" value="UniProtKB-ARBA"/>
</dbReference>
<dbReference type="GO" id="GO:0016020">
    <property type="term" value="C:membrane"/>
    <property type="evidence" value="ECO:0007669"/>
    <property type="project" value="UniProtKB-SubCell"/>
</dbReference>
<comment type="subcellular location">
    <subcellularLocation>
        <location evidence="1">Membrane</location>
        <topology evidence="1">Multi-pass membrane protein</topology>
    </subcellularLocation>
</comment>
<gene>
    <name evidence="7" type="ORF">DDZ13_12210</name>
</gene>
<evidence type="ECO:0008006" key="9">
    <source>
        <dbReference type="Google" id="ProtNLM"/>
    </source>
</evidence>
<evidence type="ECO:0000256" key="1">
    <source>
        <dbReference type="ARBA" id="ARBA00004141"/>
    </source>
</evidence>
<evidence type="ECO:0000256" key="4">
    <source>
        <dbReference type="ARBA" id="ARBA00022989"/>
    </source>
</evidence>
<feature type="transmembrane region" description="Helical" evidence="6">
    <location>
        <begin position="79"/>
        <end position="99"/>
    </location>
</feature>
<dbReference type="PANTHER" id="PTHR10057:SF0">
    <property type="entry name" value="TRANSLOCATOR PROTEIN"/>
    <property type="match status" value="1"/>
</dbReference>
<comment type="similarity">
    <text evidence="2">Belongs to the TspO/BZRP family.</text>
</comment>
<evidence type="ECO:0000256" key="3">
    <source>
        <dbReference type="ARBA" id="ARBA00022692"/>
    </source>
</evidence>
<dbReference type="Proteomes" id="UP000247099">
    <property type="component" value="Unassembled WGS sequence"/>
</dbReference>
<keyword evidence="8" id="KW-1185">Reference proteome</keyword>
<keyword evidence="4 6" id="KW-1133">Transmembrane helix</keyword>
<proteinExistence type="inferred from homology"/>
<dbReference type="OrthoDB" id="9795496at2"/>
<dbReference type="FunFam" id="1.20.1260.100:FF:000001">
    <property type="entry name" value="translocator protein 2"/>
    <property type="match status" value="1"/>
</dbReference>
<dbReference type="EMBL" id="QHJQ01000009">
    <property type="protein sequence ID" value="PXA03450.1"/>
    <property type="molecule type" value="Genomic_DNA"/>
</dbReference>
<evidence type="ECO:0000256" key="6">
    <source>
        <dbReference type="SAM" id="Phobius"/>
    </source>
</evidence>
<dbReference type="CDD" id="cd15904">
    <property type="entry name" value="TSPO_MBR"/>
    <property type="match status" value="1"/>
</dbReference>
<sequence>MQFWKKALICVLGVELLGNASGLVTFLSVDGWYDALQRPPGTPPNWLFGPVWTTLYAMVGLALALIWHRPVVLLLKRRAFKWFGTQLGLNLLWTPAFFGLQRIDLALVVIVPLLLAIGWTIRTAYPVSRPAAALLLPYFLWVGYATYLNVGFLLLNG</sequence>
<accession>A0A317ZE53</accession>
<dbReference type="PIRSF" id="PIRSF005859">
    <property type="entry name" value="PBR"/>
    <property type="match status" value="1"/>
</dbReference>
<feature type="transmembrane region" description="Helical" evidence="6">
    <location>
        <begin position="105"/>
        <end position="125"/>
    </location>
</feature>
<dbReference type="Gene3D" id="1.20.1260.100">
    <property type="entry name" value="TspO/MBR protein"/>
    <property type="match status" value="1"/>
</dbReference>
<keyword evidence="5 6" id="KW-0472">Membrane</keyword>
<dbReference type="InterPro" id="IPR004307">
    <property type="entry name" value="TspO_MBR"/>
</dbReference>
<evidence type="ECO:0000256" key="2">
    <source>
        <dbReference type="ARBA" id="ARBA00007524"/>
    </source>
</evidence>
<reference evidence="7 8" key="1">
    <citation type="submission" date="2018-05" db="EMBL/GenBank/DDBJ databases">
        <title>Coraliomargarita sinensis sp. nov., isolated from a marine solar saltern.</title>
        <authorList>
            <person name="Zhou L.Y."/>
        </authorList>
    </citation>
    <scope>NUCLEOTIDE SEQUENCE [LARGE SCALE GENOMIC DNA]</scope>
    <source>
        <strain evidence="7 8">WN38</strain>
    </source>
</reference>
<dbReference type="RefSeq" id="WP_110131738.1">
    <property type="nucleotide sequence ID" value="NZ_QHJQ01000009.1"/>
</dbReference>
<name>A0A317ZE53_9BACT</name>
<protein>
    <recommendedName>
        <fullName evidence="9">TspO protein</fullName>
    </recommendedName>
</protein>
<feature type="transmembrane region" description="Helical" evidence="6">
    <location>
        <begin position="46"/>
        <end position="67"/>
    </location>
</feature>
<dbReference type="Pfam" id="PF03073">
    <property type="entry name" value="TspO_MBR"/>
    <property type="match status" value="1"/>
</dbReference>
<organism evidence="7 8">
    <name type="scientific">Coraliomargarita sinensis</name>
    <dbReference type="NCBI Taxonomy" id="2174842"/>
    <lineage>
        <taxon>Bacteria</taxon>
        <taxon>Pseudomonadati</taxon>
        <taxon>Verrucomicrobiota</taxon>
        <taxon>Opitutia</taxon>
        <taxon>Puniceicoccales</taxon>
        <taxon>Coraliomargaritaceae</taxon>
        <taxon>Coraliomargarita</taxon>
    </lineage>
</organism>
<dbReference type="InterPro" id="IPR038330">
    <property type="entry name" value="TspO/MBR-related_sf"/>
</dbReference>